<feature type="transmembrane region" description="Helical" evidence="1">
    <location>
        <begin position="44"/>
        <end position="67"/>
    </location>
</feature>
<keyword evidence="1" id="KW-0472">Membrane</keyword>
<sequence length="139" mass="16244">MKNKLLSKVTSIACNIFIIWTLIILFIAYNKINNQFISKIGIGYVIYVFLGLIYMGIVAIYMVKISILNIRKLRRDDISWNDIRKRLLKFITIFIIFLGINIVFSYLIKRQVKIVENLVIPFGVAFGSTFFDILTIKRK</sequence>
<evidence type="ECO:0000256" key="1">
    <source>
        <dbReference type="SAM" id="Phobius"/>
    </source>
</evidence>
<evidence type="ECO:0000313" key="3">
    <source>
        <dbReference type="Proteomes" id="UP001519921"/>
    </source>
</evidence>
<feature type="transmembrane region" description="Helical" evidence="1">
    <location>
        <begin position="87"/>
        <end position="108"/>
    </location>
</feature>
<organism evidence="2 3">
    <name type="scientific">Clostridium weizhouense</name>
    <dbReference type="NCBI Taxonomy" id="2859781"/>
    <lineage>
        <taxon>Bacteria</taxon>
        <taxon>Bacillati</taxon>
        <taxon>Bacillota</taxon>
        <taxon>Clostridia</taxon>
        <taxon>Eubacteriales</taxon>
        <taxon>Clostridiaceae</taxon>
        <taxon>Clostridium</taxon>
    </lineage>
</organism>
<keyword evidence="1" id="KW-0812">Transmembrane</keyword>
<proteinExistence type="predicted"/>
<name>A0ABS7AKP6_9CLOT</name>
<reference evidence="2 3" key="1">
    <citation type="submission" date="2021-07" db="EMBL/GenBank/DDBJ databases">
        <title>Clostridium weizhouense sp. nov., an anaerobic bacterium isolated from activated sludge of Petroleum wastewater.</title>
        <authorList>
            <person name="Li Q."/>
        </authorList>
    </citation>
    <scope>NUCLEOTIDE SEQUENCE [LARGE SCALE GENOMIC DNA]</scope>
    <source>
        <strain evidence="2 3">YB-6</strain>
    </source>
</reference>
<gene>
    <name evidence="2" type="ORF">KYD98_03950</name>
</gene>
<feature type="transmembrane region" description="Helical" evidence="1">
    <location>
        <begin position="12"/>
        <end position="32"/>
    </location>
</feature>
<comment type="caution">
    <text evidence="2">The sequence shown here is derived from an EMBL/GenBank/DDBJ whole genome shotgun (WGS) entry which is preliminary data.</text>
</comment>
<dbReference type="RefSeq" id="WP_219778285.1">
    <property type="nucleotide sequence ID" value="NZ_JAHXPT010000002.1"/>
</dbReference>
<feature type="transmembrane region" description="Helical" evidence="1">
    <location>
        <begin position="114"/>
        <end position="134"/>
    </location>
</feature>
<dbReference type="EMBL" id="JAHXPT010000002">
    <property type="protein sequence ID" value="MBW6409235.1"/>
    <property type="molecule type" value="Genomic_DNA"/>
</dbReference>
<protein>
    <submittedName>
        <fullName evidence="2">Uncharacterized protein</fullName>
    </submittedName>
</protein>
<accession>A0ABS7AKP6</accession>
<evidence type="ECO:0000313" key="2">
    <source>
        <dbReference type="EMBL" id="MBW6409235.1"/>
    </source>
</evidence>
<keyword evidence="3" id="KW-1185">Reference proteome</keyword>
<dbReference type="Proteomes" id="UP001519921">
    <property type="component" value="Unassembled WGS sequence"/>
</dbReference>
<keyword evidence="1" id="KW-1133">Transmembrane helix</keyword>